<comment type="caution">
    <text evidence="1">The sequence shown here is derived from an EMBL/GenBank/DDBJ whole genome shotgun (WGS) entry which is preliminary data.</text>
</comment>
<evidence type="ECO:0008006" key="3">
    <source>
        <dbReference type="Google" id="ProtNLM"/>
    </source>
</evidence>
<dbReference type="EMBL" id="JAAGNZ010000002">
    <property type="protein sequence ID" value="NEU69760.1"/>
    <property type="molecule type" value="Genomic_DNA"/>
</dbReference>
<organism evidence="1 2">
    <name type="scientific">Spirosoma agri</name>
    <dbReference type="NCBI Taxonomy" id="1987381"/>
    <lineage>
        <taxon>Bacteria</taxon>
        <taxon>Pseudomonadati</taxon>
        <taxon>Bacteroidota</taxon>
        <taxon>Cytophagia</taxon>
        <taxon>Cytophagales</taxon>
        <taxon>Cytophagaceae</taxon>
        <taxon>Spirosoma</taxon>
    </lineage>
</organism>
<keyword evidence="2" id="KW-1185">Reference proteome</keyword>
<evidence type="ECO:0000313" key="2">
    <source>
        <dbReference type="Proteomes" id="UP000477386"/>
    </source>
</evidence>
<accession>A0A6M0IN53</accession>
<protein>
    <recommendedName>
        <fullName evidence="3">Lysophospholipid acyltransferase family protein</fullName>
    </recommendedName>
</protein>
<sequence length="402" mass="45870">MNASTTFLDTYGTTFQQTYERAYQEVSERERQKKVVHQQKDLHFLRANLSHFCPNVPAGQHESIYLRLLTNHWLSARSFRYVDFGSLAHMAIKGDADFLKPTDAPRPARIFCTYHLGGYRGVLVMLLNAGYPLTLVIDSRTLKSQKEYIRTVSAQLNQYNNASASIELLDAESPTIGRQMAGALHKGRSIMIFLDGNTGVGGIYQRNSRQLRVSFLNRTIVSRTGIAMLAQATRTPIIPIISYYKTVEGCELPHYECLPMIDSRSIPAADFVRETTQQLYDLLADYVRQYVDQWESWFYFHKFLDFDALETPPAVRSAVSVPGVAFLFNDERYSLFKLDQAGYLFDRQTYQAFPLADESFRALHQLEQGSSAECPPEVLQLPNSLIEGWWELGVLRSIETIN</sequence>
<evidence type="ECO:0000313" key="1">
    <source>
        <dbReference type="EMBL" id="NEU69760.1"/>
    </source>
</evidence>
<dbReference type="AlphaFoldDB" id="A0A6M0IN53"/>
<dbReference type="Proteomes" id="UP000477386">
    <property type="component" value="Unassembled WGS sequence"/>
</dbReference>
<proteinExistence type="predicted"/>
<gene>
    <name evidence="1" type="ORF">GK091_22965</name>
</gene>
<dbReference type="RefSeq" id="WP_164042406.1">
    <property type="nucleotide sequence ID" value="NZ_JAAGNZ010000002.1"/>
</dbReference>
<name>A0A6M0IN53_9BACT</name>
<reference evidence="1 2" key="1">
    <citation type="submission" date="2020-02" db="EMBL/GenBank/DDBJ databases">
        <title>Draft genome sequence of two Spirosoma agri KCTC 52727 and Spirosoma terrae KCTC 52035.</title>
        <authorList>
            <person name="Rojas J."/>
            <person name="Ambika Manirajan B."/>
            <person name="Ratering S."/>
            <person name="Suarez C."/>
            <person name="Schnell S."/>
        </authorList>
    </citation>
    <scope>NUCLEOTIDE SEQUENCE [LARGE SCALE GENOMIC DNA]</scope>
    <source>
        <strain evidence="1 2">KCTC 52727</strain>
    </source>
</reference>